<comment type="caution">
    <text evidence="6">The sequence shown here is derived from an EMBL/GenBank/DDBJ whole genome shotgun (WGS) entry which is preliminary data.</text>
</comment>
<name>A0AAD4CDU1_ASPNN</name>
<keyword evidence="7" id="KW-1185">Reference proteome</keyword>
<keyword evidence="4 5" id="KW-0472">Membrane</keyword>
<feature type="transmembrane region" description="Helical" evidence="5">
    <location>
        <begin position="159"/>
        <end position="177"/>
    </location>
</feature>
<evidence type="ECO:0000256" key="2">
    <source>
        <dbReference type="ARBA" id="ARBA00022692"/>
    </source>
</evidence>
<reference evidence="6" key="1">
    <citation type="journal article" date="2019" name="Beilstein J. Org. Chem.">
        <title>Nanangenines: drimane sesquiterpenoids as the dominant metabolite cohort of a novel Australian fungus, Aspergillus nanangensis.</title>
        <authorList>
            <person name="Lacey H.J."/>
            <person name="Gilchrist C.L.M."/>
            <person name="Crombie A."/>
            <person name="Kalaitzis J.A."/>
            <person name="Vuong D."/>
            <person name="Rutledge P.J."/>
            <person name="Turner P."/>
            <person name="Pitt J.I."/>
            <person name="Lacey E."/>
            <person name="Chooi Y.H."/>
            <person name="Piggott A.M."/>
        </authorList>
    </citation>
    <scope>NUCLEOTIDE SEQUENCE</scope>
    <source>
        <strain evidence="6">MST-FP2251</strain>
    </source>
</reference>
<organism evidence="6 7">
    <name type="scientific">Aspergillus nanangensis</name>
    <dbReference type="NCBI Taxonomy" id="2582783"/>
    <lineage>
        <taxon>Eukaryota</taxon>
        <taxon>Fungi</taxon>
        <taxon>Dikarya</taxon>
        <taxon>Ascomycota</taxon>
        <taxon>Pezizomycotina</taxon>
        <taxon>Eurotiomycetes</taxon>
        <taxon>Eurotiomycetidae</taxon>
        <taxon>Eurotiales</taxon>
        <taxon>Aspergillaceae</taxon>
        <taxon>Aspergillus</taxon>
        <taxon>Aspergillus subgen. Circumdati</taxon>
    </lineage>
</organism>
<evidence type="ECO:0000256" key="4">
    <source>
        <dbReference type="ARBA" id="ARBA00023136"/>
    </source>
</evidence>
<proteinExistence type="predicted"/>
<dbReference type="InterPro" id="IPR007568">
    <property type="entry name" value="RTA1"/>
</dbReference>
<protein>
    <submittedName>
        <fullName evidence="6">Uncharacterized protein</fullName>
    </submittedName>
</protein>
<gene>
    <name evidence="6" type="ORF">FE257_002401</name>
</gene>
<dbReference type="AlphaFoldDB" id="A0AAD4CDU1"/>
<dbReference type="GO" id="GO:0016020">
    <property type="term" value="C:membrane"/>
    <property type="evidence" value="ECO:0007669"/>
    <property type="project" value="UniProtKB-SubCell"/>
</dbReference>
<dbReference type="Proteomes" id="UP001194746">
    <property type="component" value="Unassembled WGS sequence"/>
</dbReference>
<evidence type="ECO:0000256" key="5">
    <source>
        <dbReference type="SAM" id="Phobius"/>
    </source>
</evidence>
<keyword evidence="3 5" id="KW-1133">Transmembrane helix</keyword>
<dbReference type="PANTHER" id="PTHR31465">
    <property type="entry name" value="PROTEIN RTA1-RELATED"/>
    <property type="match status" value="1"/>
</dbReference>
<dbReference type="Pfam" id="PF04479">
    <property type="entry name" value="RTA1"/>
    <property type="match status" value="2"/>
</dbReference>
<sequence>MVPPLCDPELQSCYLCLLPLRPVCRGEYNLCDPLRHFDTPAYVSNVEDENMVSLATCREAVGYIGRVLNALEDEGCWNIGPYVVQNTLILLGPAFMAASIYMILGRVILLIAGEHHALVKRKWLTKTFVWGDVVSLCTQSTGGSIMVAPDLWQTGEKKWYLITLYLTGGLILVRSVFRVAEFIEGNHGPLMRKEVYVFIFDGFLMVIVLLWMNWFHPGEIGLLLRNEVPITNGLQLMKIHQGRKRCNTMESLNSELPLIGLSKGTGHKAA</sequence>
<dbReference type="EMBL" id="VCAU01000138">
    <property type="protein sequence ID" value="KAF9884013.1"/>
    <property type="molecule type" value="Genomic_DNA"/>
</dbReference>
<evidence type="ECO:0000313" key="6">
    <source>
        <dbReference type="EMBL" id="KAF9884013.1"/>
    </source>
</evidence>
<feature type="transmembrane region" description="Helical" evidence="5">
    <location>
        <begin position="197"/>
        <end position="215"/>
    </location>
</feature>
<evidence type="ECO:0000313" key="7">
    <source>
        <dbReference type="Proteomes" id="UP001194746"/>
    </source>
</evidence>
<accession>A0AAD4CDU1</accession>
<feature type="transmembrane region" description="Helical" evidence="5">
    <location>
        <begin position="88"/>
        <end position="112"/>
    </location>
</feature>
<dbReference type="PANTHER" id="PTHR31465:SF1">
    <property type="entry name" value="PROTEIN RTA1-RELATED"/>
    <property type="match status" value="1"/>
</dbReference>
<reference evidence="6" key="2">
    <citation type="submission" date="2020-02" db="EMBL/GenBank/DDBJ databases">
        <authorList>
            <person name="Gilchrist C.L.M."/>
            <person name="Chooi Y.-H."/>
        </authorList>
    </citation>
    <scope>NUCLEOTIDE SEQUENCE</scope>
    <source>
        <strain evidence="6">MST-FP2251</strain>
    </source>
</reference>
<evidence type="ECO:0000256" key="3">
    <source>
        <dbReference type="ARBA" id="ARBA00022989"/>
    </source>
</evidence>
<comment type="subcellular location">
    <subcellularLocation>
        <location evidence="1">Membrane</location>
        <topology evidence="1">Multi-pass membrane protein</topology>
    </subcellularLocation>
</comment>
<evidence type="ECO:0000256" key="1">
    <source>
        <dbReference type="ARBA" id="ARBA00004141"/>
    </source>
</evidence>
<keyword evidence="2 5" id="KW-0812">Transmembrane</keyword>